<dbReference type="InterPro" id="IPR004090">
    <property type="entry name" value="Chemotax_Me-accpt_rcpt"/>
</dbReference>
<dbReference type="SUPFAM" id="SSF58104">
    <property type="entry name" value="Methyl-accepting chemotaxis protein (MCP) signaling domain"/>
    <property type="match status" value="1"/>
</dbReference>
<organism evidence="10 11">
    <name type="scientific">Pontibacillus chungwhensis BH030062</name>
    <dbReference type="NCBI Taxonomy" id="1385513"/>
    <lineage>
        <taxon>Bacteria</taxon>
        <taxon>Bacillati</taxon>
        <taxon>Bacillota</taxon>
        <taxon>Bacilli</taxon>
        <taxon>Bacillales</taxon>
        <taxon>Bacillaceae</taxon>
        <taxon>Pontibacillus</taxon>
    </lineage>
</organism>
<protein>
    <submittedName>
        <fullName evidence="10">Chemotaxis protein</fullName>
    </submittedName>
</protein>
<comment type="caution">
    <text evidence="10">The sequence shown here is derived from an EMBL/GenBank/DDBJ whole genome shotgun (WGS) entry which is preliminary data.</text>
</comment>
<dbReference type="CDD" id="cd06225">
    <property type="entry name" value="HAMP"/>
    <property type="match status" value="1"/>
</dbReference>
<evidence type="ECO:0000313" key="11">
    <source>
        <dbReference type="Proteomes" id="UP000030153"/>
    </source>
</evidence>
<dbReference type="GO" id="GO:0005886">
    <property type="term" value="C:plasma membrane"/>
    <property type="evidence" value="ECO:0007669"/>
    <property type="project" value="UniProtKB-SubCell"/>
</dbReference>
<sequence length="440" mass="47820">MAGLEEKKKYRFSLRLKLVVFITTLAVITYSTSAWFIYGLYDRIKDTIGISVVPFTLITFALGILWSGILAYVAAGFITKPLLKLEQTAAKAALGDITDEVAVSKSDDEIRSLGTAFGTMMTNLRGMVHNIDHNFGETNKSVTAIKEATEQATNQARLISETIDEISEGSENSSVAIQQTAEAIEETTELATKVQHKAKLSQDMSTHMITTLNDSEKVVYSLVEGIQSIAEEQELSLEAVERMETNAKKVEDIISLVGNLAEQTNLLALNASIEAARAGEHGKGFAVVAEEVRKLADESGKAVKGISDLIQTMQKDVSHVVHKINDQVQFARQEANRGEETNKTIADMSTSVNEVALAVQEISALVDQQLASLQSTAIQSQEVSAIAEETSAGTLQASSTVQHQAELIESIDQIAHALGEQADGLRQQIHRFRITDIEKG</sequence>
<evidence type="ECO:0000256" key="5">
    <source>
        <dbReference type="ARBA" id="ARBA00029447"/>
    </source>
</evidence>
<keyword evidence="7" id="KW-0812">Transmembrane</keyword>
<dbReference type="Pfam" id="PF00015">
    <property type="entry name" value="MCPsignal"/>
    <property type="match status" value="1"/>
</dbReference>
<feature type="domain" description="Methyl-accepting transducer" evidence="8">
    <location>
        <begin position="148"/>
        <end position="384"/>
    </location>
</feature>
<dbReference type="RefSeq" id="WP_036780009.1">
    <property type="nucleotide sequence ID" value="NZ_AVBG01000002.1"/>
</dbReference>
<dbReference type="AlphaFoldDB" id="A0A0A2V0B4"/>
<keyword evidence="11" id="KW-1185">Reference proteome</keyword>
<dbReference type="Gene3D" id="1.10.287.950">
    <property type="entry name" value="Methyl-accepting chemotaxis protein"/>
    <property type="match status" value="1"/>
</dbReference>
<keyword evidence="2" id="KW-1003">Cell membrane</keyword>
<dbReference type="PRINTS" id="PR00260">
    <property type="entry name" value="CHEMTRNSDUCR"/>
</dbReference>
<dbReference type="eggNOG" id="COG0840">
    <property type="taxonomic scope" value="Bacteria"/>
</dbReference>
<dbReference type="PROSITE" id="PS50111">
    <property type="entry name" value="CHEMOTAXIS_TRANSDUC_2"/>
    <property type="match status" value="1"/>
</dbReference>
<feature type="domain" description="HAMP" evidence="9">
    <location>
        <begin position="76"/>
        <end position="129"/>
    </location>
</feature>
<evidence type="ECO:0000256" key="1">
    <source>
        <dbReference type="ARBA" id="ARBA00004236"/>
    </source>
</evidence>
<keyword evidence="7" id="KW-1133">Transmembrane helix</keyword>
<dbReference type="STRING" id="1385513.N780_13740"/>
<dbReference type="InterPro" id="IPR004089">
    <property type="entry name" value="MCPsignal_dom"/>
</dbReference>
<evidence type="ECO:0000256" key="3">
    <source>
        <dbReference type="ARBA" id="ARBA00023136"/>
    </source>
</evidence>
<dbReference type="GO" id="GO:0007165">
    <property type="term" value="P:signal transduction"/>
    <property type="evidence" value="ECO:0007669"/>
    <property type="project" value="UniProtKB-KW"/>
</dbReference>
<dbReference type="SMART" id="SM00283">
    <property type="entry name" value="MA"/>
    <property type="match status" value="1"/>
</dbReference>
<proteinExistence type="inferred from homology"/>
<dbReference type="PANTHER" id="PTHR32089:SF112">
    <property type="entry name" value="LYSOZYME-LIKE PROTEIN-RELATED"/>
    <property type="match status" value="1"/>
</dbReference>
<comment type="similarity">
    <text evidence="5">Belongs to the methyl-accepting chemotaxis (MCP) protein family.</text>
</comment>
<evidence type="ECO:0000259" key="9">
    <source>
        <dbReference type="PROSITE" id="PS50885"/>
    </source>
</evidence>
<dbReference type="GO" id="GO:0004888">
    <property type="term" value="F:transmembrane signaling receptor activity"/>
    <property type="evidence" value="ECO:0007669"/>
    <property type="project" value="InterPro"/>
</dbReference>
<dbReference type="PROSITE" id="PS50885">
    <property type="entry name" value="HAMP"/>
    <property type="match status" value="1"/>
</dbReference>
<comment type="subcellular location">
    <subcellularLocation>
        <location evidence="1">Cell membrane</location>
    </subcellularLocation>
</comment>
<dbReference type="Pfam" id="PF00672">
    <property type="entry name" value="HAMP"/>
    <property type="match status" value="1"/>
</dbReference>
<keyword evidence="3 7" id="KW-0472">Membrane</keyword>
<dbReference type="PANTHER" id="PTHR32089">
    <property type="entry name" value="METHYL-ACCEPTING CHEMOTAXIS PROTEIN MCPB"/>
    <property type="match status" value="1"/>
</dbReference>
<feature type="transmembrane region" description="Helical" evidence="7">
    <location>
        <begin position="18"/>
        <end position="41"/>
    </location>
</feature>
<evidence type="ECO:0000256" key="2">
    <source>
        <dbReference type="ARBA" id="ARBA00022475"/>
    </source>
</evidence>
<dbReference type="GO" id="GO:0006935">
    <property type="term" value="P:chemotaxis"/>
    <property type="evidence" value="ECO:0007669"/>
    <property type="project" value="InterPro"/>
</dbReference>
<evidence type="ECO:0000259" key="8">
    <source>
        <dbReference type="PROSITE" id="PS50111"/>
    </source>
</evidence>
<evidence type="ECO:0000313" key="10">
    <source>
        <dbReference type="EMBL" id="KGP92453.1"/>
    </source>
</evidence>
<dbReference type="Proteomes" id="UP000030153">
    <property type="component" value="Unassembled WGS sequence"/>
</dbReference>
<dbReference type="SMART" id="SM00304">
    <property type="entry name" value="HAMP"/>
    <property type="match status" value="1"/>
</dbReference>
<feature type="transmembrane region" description="Helical" evidence="7">
    <location>
        <begin position="53"/>
        <end position="78"/>
    </location>
</feature>
<evidence type="ECO:0000256" key="4">
    <source>
        <dbReference type="ARBA" id="ARBA00023224"/>
    </source>
</evidence>
<evidence type="ECO:0000256" key="7">
    <source>
        <dbReference type="SAM" id="Phobius"/>
    </source>
</evidence>
<gene>
    <name evidence="10" type="ORF">N780_13740</name>
</gene>
<evidence type="ECO:0000256" key="6">
    <source>
        <dbReference type="PROSITE-ProRule" id="PRU00284"/>
    </source>
</evidence>
<name>A0A0A2V0B4_9BACI</name>
<keyword evidence="4 6" id="KW-0807">Transducer</keyword>
<accession>A0A0A2V0B4</accession>
<dbReference type="InterPro" id="IPR003660">
    <property type="entry name" value="HAMP_dom"/>
</dbReference>
<dbReference type="EMBL" id="AVBG01000002">
    <property type="protein sequence ID" value="KGP92453.1"/>
    <property type="molecule type" value="Genomic_DNA"/>
</dbReference>
<reference evidence="10 11" key="1">
    <citation type="submission" date="2013-08" db="EMBL/GenBank/DDBJ databases">
        <title>Genome of Pontibacillus chungwhensis.</title>
        <authorList>
            <person name="Wang Q."/>
            <person name="Wang G."/>
        </authorList>
    </citation>
    <scope>NUCLEOTIDE SEQUENCE [LARGE SCALE GENOMIC DNA]</scope>
    <source>
        <strain evidence="10 11">BH030062</strain>
    </source>
</reference>
<dbReference type="OrthoDB" id="2489132at2"/>